<reference evidence="1 2" key="1">
    <citation type="submission" date="2019-03" db="EMBL/GenBank/DDBJ databases">
        <title>Draft Genome Sequence of Desulfosporosinus fructosivorans Strain 63.6F, Isolated from Marine Sediment in the Baltic Sea.</title>
        <authorList>
            <person name="Hausmann B."/>
            <person name="Vandieken V."/>
            <person name="Pjevac P."/>
            <person name="Schreck K."/>
            <person name="Herbold C.W."/>
            <person name="Loy A."/>
        </authorList>
    </citation>
    <scope>NUCLEOTIDE SEQUENCE [LARGE SCALE GENOMIC DNA]</scope>
    <source>
        <strain evidence="1 2">63.6F</strain>
    </source>
</reference>
<organism evidence="1 2">
    <name type="scientific">Desulfosporosinus fructosivorans</name>
    <dbReference type="NCBI Taxonomy" id="2018669"/>
    <lineage>
        <taxon>Bacteria</taxon>
        <taxon>Bacillati</taxon>
        <taxon>Bacillota</taxon>
        <taxon>Clostridia</taxon>
        <taxon>Eubacteriales</taxon>
        <taxon>Desulfitobacteriaceae</taxon>
        <taxon>Desulfosporosinus</taxon>
    </lineage>
</organism>
<dbReference type="EMBL" id="SPQQ01000005">
    <property type="protein sequence ID" value="TGE37171.1"/>
    <property type="molecule type" value="Genomic_DNA"/>
</dbReference>
<dbReference type="AlphaFoldDB" id="A0A4Z0R294"/>
<name>A0A4Z0R294_9FIRM</name>
<keyword evidence="2" id="KW-1185">Reference proteome</keyword>
<dbReference type="Proteomes" id="UP000298460">
    <property type="component" value="Unassembled WGS sequence"/>
</dbReference>
<proteinExistence type="predicted"/>
<evidence type="ECO:0000313" key="2">
    <source>
        <dbReference type="Proteomes" id="UP000298460"/>
    </source>
</evidence>
<comment type="caution">
    <text evidence="1">The sequence shown here is derived from an EMBL/GenBank/DDBJ whole genome shotgun (WGS) entry which is preliminary data.</text>
</comment>
<gene>
    <name evidence="1" type="ORF">E4K67_14930</name>
</gene>
<evidence type="ECO:0000313" key="1">
    <source>
        <dbReference type="EMBL" id="TGE37171.1"/>
    </source>
</evidence>
<accession>A0A4Z0R294</accession>
<protein>
    <submittedName>
        <fullName evidence="1">Uncharacterized protein</fullName>
    </submittedName>
</protein>
<sequence>MTLDSFYPDDPAAALGEQRYFRVPFISGGKNYADYVLLYSVWQGVGRSGQPFSVGGSGPLLGD</sequence>